<accession>A0A1Q3B2K1</accession>
<comment type="caution">
    <text evidence="3">The sequence shown here is derived from an EMBL/GenBank/DDBJ whole genome shotgun (WGS) entry which is preliminary data.</text>
</comment>
<dbReference type="EMBL" id="BDDD01000237">
    <property type="protein sequence ID" value="GAV62053.1"/>
    <property type="molecule type" value="Genomic_DNA"/>
</dbReference>
<gene>
    <name evidence="3" type="ORF">CFOL_v3_05577</name>
</gene>
<dbReference type="Pfam" id="PF14223">
    <property type="entry name" value="Retrotran_gag_2"/>
    <property type="match status" value="1"/>
</dbReference>
<keyword evidence="1" id="KW-0479">Metal-binding</keyword>
<dbReference type="PROSITE" id="PS50158">
    <property type="entry name" value="ZF_CCHC"/>
    <property type="match status" value="1"/>
</dbReference>
<feature type="non-terminal residue" evidence="3">
    <location>
        <position position="1"/>
    </location>
</feature>
<dbReference type="InterPro" id="IPR036875">
    <property type="entry name" value="Znf_CCHC_sf"/>
</dbReference>
<feature type="non-terminal residue" evidence="3">
    <location>
        <position position="261"/>
    </location>
</feature>
<dbReference type="Proteomes" id="UP000187406">
    <property type="component" value="Unassembled WGS sequence"/>
</dbReference>
<dbReference type="OrthoDB" id="1920930at2759"/>
<dbReference type="AlphaFoldDB" id="A0A1Q3B2K1"/>
<protein>
    <submittedName>
        <fullName evidence="3">Zf-CCHC domain-containing protein/UBN2_2 domain-containing protein</fullName>
    </submittedName>
</protein>
<keyword evidence="4" id="KW-1185">Reference proteome</keyword>
<feature type="domain" description="CCHC-type" evidence="2">
    <location>
        <begin position="154"/>
        <end position="167"/>
    </location>
</feature>
<dbReference type="Gene3D" id="4.10.60.10">
    <property type="entry name" value="Zinc finger, CCHC-type"/>
    <property type="match status" value="1"/>
</dbReference>
<evidence type="ECO:0000256" key="1">
    <source>
        <dbReference type="PROSITE-ProRule" id="PRU00047"/>
    </source>
</evidence>
<evidence type="ECO:0000259" key="2">
    <source>
        <dbReference type="PROSITE" id="PS50158"/>
    </source>
</evidence>
<dbReference type="SUPFAM" id="SSF57756">
    <property type="entry name" value="Retrovirus zinc finger-like domains"/>
    <property type="match status" value="1"/>
</dbReference>
<dbReference type="InParanoid" id="A0A1Q3B2K1"/>
<dbReference type="InterPro" id="IPR001878">
    <property type="entry name" value="Znf_CCHC"/>
</dbReference>
<name>A0A1Q3B2K1_CEPFO</name>
<dbReference type="SMART" id="SM00343">
    <property type="entry name" value="ZnF_C2HC"/>
    <property type="match status" value="1"/>
</dbReference>
<keyword evidence="1" id="KW-0863">Zinc-finger</keyword>
<evidence type="ECO:0000313" key="4">
    <source>
        <dbReference type="Proteomes" id="UP000187406"/>
    </source>
</evidence>
<dbReference type="GO" id="GO:0003676">
    <property type="term" value="F:nucleic acid binding"/>
    <property type="evidence" value="ECO:0007669"/>
    <property type="project" value="InterPro"/>
</dbReference>
<sequence>VQYDTMQDSRTIILHVRELYGENSRNSRFQLTLKLYGTKMAEGSSVNDHVLKMINAIDRLAALGIIHDAELRIDLILHSLPPFFSSFITNFNMNRITTTLADLLNMPREAEVNIRKGNAPVMVVGQSCRPKRKGEPLDPLVEASASQSPTKGPCFYCGKSGHWKRNCITFIKSIGKRMPYLTFIKMNMYILDSSSKILDSGCGTHICSNFQALTDRRNLEKGEGDLQPTDGLVVEAITVGSVCILLPSGQSLVLKHCVYSP</sequence>
<reference evidence="4" key="1">
    <citation type="submission" date="2016-04" db="EMBL/GenBank/DDBJ databases">
        <title>Cephalotus genome sequencing.</title>
        <authorList>
            <person name="Fukushima K."/>
            <person name="Hasebe M."/>
            <person name="Fang X."/>
        </authorList>
    </citation>
    <scope>NUCLEOTIDE SEQUENCE [LARGE SCALE GENOMIC DNA]</scope>
    <source>
        <strain evidence="4">cv. St1</strain>
    </source>
</reference>
<keyword evidence="1" id="KW-0862">Zinc</keyword>
<evidence type="ECO:0000313" key="3">
    <source>
        <dbReference type="EMBL" id="GAV62053.1"/>
    </source>
</evidence>
<organism evidence="3 4">
    <name type="scientific">Cephalotus follicularis</name>
    <name type="common">Albany pitcher plant</name>
    <dbReference type="NCBI Taxonomy" id="3775"/>
    <lineage>
        <taxon>Eukaryota</taxon>
        <taxon>Viridiplantae</taxon>
        <taxon>Streptophyta</taxon>
        <taxon>Embryophyta</taxon>
        <taxon>Tracheophyta</taxon>
        <taxon>Spermatophyta</taxon>
        <taxon>Magnoliopsida</taxon>
        <taxon>eudicotyledons</taxon>
        <taxon>Gunneridae</taxon>
        <taxon>Pentapetalae</taxon>
        <taxon>rosids</taxon>
        <taxon>fabids</taxon>
        <taxon>Oxalidales</taxon>
        <taxon>Cephalotaceae</taxon>
        <taxon>Cephalotus</taxon>
    </lineage>
</organism>
<proteinExistence type="predicted"/>
<dbReference type="Pfam" id="PF00098">
    <property type="entry name" value="zf-CCHC"/>
    <property type="match status" value="1"/>
</dbReference>
<dbReference type="GO" id="GO:0008270">
    <property type="term" value="F:zinc ion binding"/>
    <property type="evidence" value="ECO:0007669"/>
    <property type="project" value="UniProtKB-KW"/>
</dbReference>